<proteinExistence type="predicted"/>
<evidence type="ECO:0000313" key="3">
    <source>
        <dbReference type="Proteomes" id="UP000218615"/>
    </source>
</evidence>
<gene>
    <name evidence="2" type="ORF">MNV_80008</name>
</gene>
<sequence>MLVEGGVFIEFGGEEAAQFRCGAADGAGGGEDEGEGAEEHN</sequence>
<reference evidence="3" key="1">
    <citation type="submission" date="2017-06" db="EMBL/GenBank/DDBJ databases">
        <authorList>
            <person name="Cremers G."/>
        </authorList>
    </citation>
    <scope>NUCLEOTIDE SEQUENCE [LARGE SCALE GENOMIC DNA]</scope>
</reference>
<feature type="compositionally biased region" description="Acidic residues" evidence="1">
    <location>
        <begin position="30"/>
        <end position="41"/>
    </location>
</feature>
<organism evidence="2 3">
    <name type="scientific">Candidatus Methanoperedens nitratireducens</name>
    <dbReference type="NCBI Taxonomy" id="1392998"/>
    <lineage>
        <taxon>Archaea</taxon>
        <taxon>Methanobacteriati</taxon>
        <taxon>Methanobacteriota</taxon>
        <taxon>Stenosarchaea group</taxon>
        <taxon>Methanomicrobia</taxon>
        <taxon>Methanosarcinales</taxon>
        <taxon>ANME-2 cluster</taxon>
        <taxon>Candidatus Methanoperedentaceae</taxon>
        <taxon>Candidatus Methanoperedens</taxon>
    </lineage>
</organism>
<protein>
    <submittedName>
        <fullName evidence="2">Uncharacterized protein</fullName>
    </submittedName>
</protein>
<dbReference type="EMBL" id="FZMP01000229">
    <property type="protein sequence ID" value="SNQ62607.1"/>
    <property type="molecule type" value="Genomic_DNA"/>
</dbReference>
<keyword evidence="3" id="KW-1185">Reference proteome</keyword>
<dbReference type="AlphaFoldDB" id="A0A284VTW4"/>
<evidence type="ECO:0000256" key="1">
    <source>
        <dbReference type="SAM" id="MobiDB-lite"/>
    </source>
</evidence>
<accession>A0A284VTW4</accession>
<dbReference type="Proteomes" id="UP000218615">
    <property type="component" value="Unassembled WGS sequence"/>
</dbReference>
<feature type="region of interest" description="Disordered" evidence="1">
    <location>
        <begin position="22"/>
        <end position="41"/>
    </location>
</feature>
<evidence type="ECO:0000313" key="2">
    <source>
        <dbReference type="EMBL" id="SNQ62607.1"/>
    </source>
</evidence>
<name>A0A284VTW4_9EURY</name>